<accession>A0A2S0U3J0</accession>
<dbReference type="InterPro" id="IPR004860">
    <property type="entry name" value="LAGLIDADG_dom"/>
</dbReference>
<geneLocation type="mitochondrion" evidence="3"/>
<dbReference type="PANTHER" id="PTHR36181:SF3">
    <property type="entry name" value="INTRON-ENCODED DNA ENDONUCLEASE AI5 BETA"/>
    <property type="match status" value="1"/>
</dbReference>
<proteinExistence type="predicted"/>
<organism evidence="3">
    <name type="scientific">Russula compacta</name>
    <dbReference type="NCBI Taxonomy" id="40490"/>
    <lineage>
        <taxon>Eukaryota</taxon>
        <taxon>Fungi</taxon>
        <taxon>Dikarya</taxon>
        <taxon>Basidiomycota</taxon>
        <taxon>Agaricomycotina</taxon>
        <taxon>Agaricomycetes</taxon>
        <taxon>Russulales</taxon>
        <taxon>Russulaceae</taxon>
        <taxon>Russula</taxon>
    </lineage>
</organism>
<dbReference type="GO" id="GO:0005739">
    <property type="term" value="C:mitochondrion"/>
    <property type="evidence" value="ECO:0007669"/>
    <property type="project" value="UniProtKB-ARBA"/>
</dbReference>
<dbReference type="InterPro" id="IPR051289">
    <property type="entry name" value="LAGLIDADG_Endonuclease"/>
</dbReference>
<sequence>MLENSKIFLVHSVIVLLGKIQIENEQSAGNSDISEDINNLVQDHDHISDHLTKHSKPETDEEFGYYLAGLIEGDGYFDDHRFEIAFYKENAFLAYYVKKRIGYGSVLKLKNTNSVKYVLNHSEGLKRVLELVNGKFLTDKKINQILTHKYDSKFNLTLLPPANFDLKSNHWLAGFSDAEGSFAISLAKNKSPVTGLSLRLEFKIKQKTSELLELIKKTLGGNIYYLESEQIFYYNSTNFKSAKLIANYFDNFHLNSSKYINYLKWRKVYRIVQSKEHLTNKGIEKIRKLQKNLRD</sequence>
<dbReference type="SUPFAM" id="SSF55608">
    <property type="entry name" value="Homing endonucleases"/>
    <property type="match status" value="2"/>
</dbReference>
<evidence type="ECO:0000259" key="2">
    <source>
        <dbReference type="Pfam" id="PF00961"/>
    </source>
</evidence>
<evidence type="ECO:0000313" key="3">
    <source>
        <dbReference type="EMBL" id="AWB36058.1"/>
    </source>
</evidence>
<keyword evidence="3" id="KW-0496">Mitochondrion</keyword>
<dbReference type="PANTHER" id="PTHR36181">
    <property type="entry name" value="INTRON-ENCODED ENDONUCLEASE AI3-RELATED"/>
    <property type="match status" value="1"/>
</dbReference>
<dbReference type="RefSeq" id="YP_009487156.1">
    <property type="nucleotide sequence ID" value="NC_037773.1"/>
</dbReference>
<dbReference type="GeneID" id="36940532"/>
<comment type="function">
    <text evidence="1">Mitochondrial DNA endonuclease involved in intron homing.</text>
</comment>
<dbReference type="Gene3D" id="3.10.28.10">
    <property type="entry name" value="Homing endonucleases"/>
    <property type="match status" value="2"/>
</dbReference>
<evidence type="ECO:0000256" key="1">
    <source>
        <dbReference type="ARBA" id="ARBA00002670"/>
    </source>
</evidence>
<dbReference type="AlphaFoldDB" id="A0A2S0U3J0"/>
<gene>
    <name evidence="3" type="primary">orf295</name>
</gene>
<protein>
    <recommendedName>
        <fullName evidence="2">Homing endonuclease LAGLIDADG domain-containing protein</fullName>
    </recommendedName>
</protein>
<dbReference type="Pfam" id="PF00961">
    <property type="entry name" value="LAGLIDADG_1"/>
    <property type="match status" value="1"/>
</dbReference>
<dbReference type="EMBL" id="MH138072">
    <property type="protein sequence ID" value="AWB36058.1"/>
    <property type="molecule type" value="Genomic_DNA"/>
</dbReference>
<reference evidence="3" key="1">
    <citation type="journal article" date="2018" name="Int. J. Biol. Macromol.">
        <title>Characterization and comparative mitogenomic analysis of six newly sequenced mitochondrial genomes from ectomycorrhizal fungi (Russula) and phylogenetic analysis of the Agaricomycetes.</title>
        <authorList>
            <person name="Li Q."/>
            <person name="Wang Q."/>
            <person name="Chen C."/>
            <person name="Jin X."/>
            <person name="Chen Z."/>
            <person name="Xiong C."/>
            <person name="Li P."/>
            <person name="Zhao J."/>
            <person name="Huang W."/>
        </authorList>
    </citation>
    <scope>NUCLEOTIDE SEQUENCE</scope>
</reference>
<dbReference type="GO" id="GO:0004519">
    <property type="term" value="F:endonuclease activity"/>
    <property type="evidence" value="ECO:0007669"/>
    <property type="project" value="InterPro"/>
</dbReference>
<dbReference type="InterPro" id="IPR027434">
    <property type="entry name" value="Homing_endonucl"/>
</dbReference>
<feature type="domain" description="Homing endonuclease LAGLIDADG" evidence="2">
    <location>
        <begin position="172"/>
        <end position="269"/>
    </location>
</feature>
<name>A0A2S0U3J0_9AGAM</name>